<feature type="domain" description="FRG" evidence="1">
    <location>
        <begin position="4"/>
        <end position="52"/>
    </location>
</feature>
<evidence type="ECO:0000313" key="3">
    <source>
        <dbReference type="Proteomes" id="UP001168528"/>
    </source>
</evidence>
<organism evidence="2 3">
    <name type="scientific">Rhodocytophaga aerolata</name>
    <dbReference type="NCBI Taxonomy" id="455078"/>
    <lineage>
        <taxon>Bacteria</taxon>
        <taxon>Pseudomonadati</taxon>
        <taxon>Bacteroidota</taxon>
        <taxon>Cytophagia</taxon>
        <taxon>Cytophagales</taxon>
        <taxon>Rhodocytophagaceae</taxon>
        <taxon>Rhodocytophaga</taxon>
    </lineage>
</organism>
<comment type="caution">
    <text evidence="2">The sequence shown here is derived from an EMBL/GenBank/DDBJ whole genome shotgun (WGS) entry which is preliminary data.</text>
</comment>
<reference evidence="2" key="1">
    <citation type="submission" date="2023-07" db="EMBL/GenBank/DDBJ databases">
        <title>The genome sequence of Rhodocytophaga aerolata KACC 12507.</title>
        <authorList>
            <person name="Zhang X."/>
        </authorList>
    </citation>
    <scope>NUCLEOTIDE SEQUENCE</scope>
    <source>
        <strain evidence="2">KACC 12507</strain>
    </source>
</reference>
<protein>
    <submittedName>
        <fullName evidence="2">FRG domain-containing protein</fullName>
    </submittedName>
</protein>
<name>A0ABT8RFP0_9BACT</name>
<gene>
    <name evidence="2" type="ORF">Q0590_31860</name>
</gene>
<dbReference type="Proteomes" id="UP001168528">
    <property type="component" value="Unassembled WGS sequence"/>
</dbReference>
<dbReference type="EMBL" id="JAUKPO010000038">
    <property type="protein sequence ID" value="MDO1450914.1"/>
    <property type="molecule type" value="Genomic_DNA"/>
</dbReference>
<dbReference type="Pfam" id="PF08867">
    <property type="entry name" value="FRG"/>
    <property type="match status" value="1"/>
</dbReference>
<dbReference type="RefSeq" id="WP_302041713.1">
    <property type="nucleotide sequence ID" value="NZ_JAUKPO010000038.1"/>
</dbReference>
<accession>A0ABT8RFP0</accession>
<dbReference type="InterPro" id="IPR014966">
    <property type="entry name" value="FRG-dom"/>
</dbReference>
<keyword evidence="3" id="KW-1185">Reference proteome</keyword>
<proteinExistence type="predicted"/>
<sequence length="105" mass="12312">MLKTETGLLADFKRRMLPFLPRLLNIDLKLELLALAQHHDLPTRLLDWSENPSYKKGLYKFVCPDNVRNSVLNRVDSYGINIYAIYPDLVGLSNYLKWKYIESIK</sequence>
<evidence type="ECO:0000259" key="1">
    <source>
        <dbReference type="Pfam" id="PF08867"/>
    </source>
</evidence>
<evidence type="ECO:0000313" key="2">
    <source>
        <dbReference type="EMBL" id="MDO1450914.1"/>
    </source>
</evidence>